<evidence type="ECO:0000256" key="1">
    <source>
        <dbReference type="ARBA" id="ARBA00022737"/>
    </source>
</evidence>
<dbReference type="Gene3D" id="2.20.110.10">
    <property type="entry name" value="Histone H3 K4-specific methyltransferase SET7/9 N-terminal domain"/>
    <property type="match status" value="1"/>
</dbReference>
<name>A0A6C0ACZ5_9ZZZZ</name>
<reference evidence="2" key="1">
    <citation type="journal article" date="2020" name="Nature">
        <title>Giant virus diversity and host interactions through global metagenomics.</title>
        <authorList>
            <person name="Schulz F."/>
            <person name="Roux S."/>
            <person name="Paez-Espino D."/>
            <person name="Jungbluth S."/>
            <person name="Walsh D.A."/>
            <person name="Denef V.J."/>
            <person name="McMahon K.D."/>
            <person name="Konstantinidis K.T."/>
            <person name="Eloe-Fadrosh E.A."/>
            <person name="Kyrpides N.C."/>
            <person name="Woyke T."/>
        </authorList>
    </citation>
    <scope>NUCLEOTIDE SEQUENCE</scope>
    <source>
        <strain evidence="2">GVMAG-S-1021933-23</strain>
    </source>
</reference>
<sequence>MGTTESIYDVEFKDVNRNGKGIIKYSNLLIYEGEFKDGKKHGKGIFIFLSGYIYEGEFKDGKIHGKGKFKHLITGDVYEGNWINCKREGKFNGTYYGGKKEKQFYINGVLDEWYWDE</sequence>
<dbReference type="Pfam" id="PF02493">
    <property type="entry name" value="MORN"/>
    <property type="match status" value="2"/>
</dbReference>
<protein>
    <recommendedName>
        <fullName evidence="3">MORN repeat-containing protein</fullName>
    </recommendedName>
</protein>
<dbReference type="SUPFAM" id="SSF82185">
    <property type="entry name" value="Histone H3 K4-specific methyltransferase SET7/9 N-terminal domain"/>
    <property type="match status" value="1"/>
</dbReference>
<dbReference type="InterPro" id="IPR003409">
    <property type="entry name" value="MORN"/>
</dbReference>
<dbReference type="SMART" id="SM00698">
    <property type="entry name" value="MORN"/>
    <property type="match status" value="3"/>
</dbReference>
<evidence type="ECO:0008006" key="3">
    <source>
        <dbReference type="Google" id="ProtNLM"/>
    </source>
</evidence>
<dbReference type="PANTHER" id="PTHR43215:SF14">
    <property type="entry name" value="RADIAL SPOKE HEAD 1 HOMOLOG"/>
    <property type="match status" value="1"/>
</dbReference>
<accession>A0A6C0ACZ5</accession>
<dbReference type="PANTHER" id="PTHR43215">
    <property type="entry name" value="RADIAL SPOKE HEAD 1 HOMOLOG"/>
    <property type="match status" value="1"/>
</dbReference>
<keyword evidence="1" id="KW-0677">Repeat</keyword>
<dbReference type="AlphaFoldDB" id="A0A6C0ACZ5"/>
<dbReference type="GO" id="GO:0005829">
    <property type="term" value="C:cytosol"/>
    <property type="evidence" value="ECO:0007669"/>
    <property type="project" value="TreeGrafter"/>
</dbReference>
<dbReference type="EMBL" id="MN740593">
    <property type="protein sequence ID" value="QHS77578.1"/>
    <property type="molecule type" value="Genomic_DNA"/>
</dbReference>
<proteinExistence type="predicted"/>
<organism evidence="2">
    <name type="scientific">viral metagenome</name>
    <dbReference type="NCBI Taxonomy" id="1070528"/>
    <lineage>
        <taxon>unclassified sequences</taxon>
        <taxon>metagenomes</taxon>
        <taxon>organismal metagenomes</taxon>
    </lineage>
</organism>
<evidence type="ECO:0000313" key="2">
    <source>
        <dbReference type="EMBL" id="QHS77578.1"/>
    </source>
</evidence>